<protein>
    <submittedName>
        <fullName evidence="1">Uncharacterized protein</fullName>
    </submittedName>
</protein>
<dbReference type="RefSeq" id="WP_345435160.1">
    <property type="nucleotide sequence ID" value="NZ_BAABKO010000001.1"/>
</dbReference>
<name>A0ABP8ZSN4_9MICO</name>
<reference evidence="2" key="1">
    <citation type="journal article" date="2019" name="Int. J. Syst. Evol. Microbiol.">
        <title>The Global Catalogue of Microorganisms (GCM) 10K type strain sequencing project: providing services to taxonomists for standard genome sequencing and annotation.</title>
        <authorList>
            <consortium name="The Broad Institute Genomics Platform"/>
            <consortium name="The Broad Institute Genome Sequencing Center for Infectious Disease"/>
            <person name="Wu L."/>
            <person name="Ma J."/>
        </authorList>
    </citation>
    <scope>NUCLEOTIDE SEQUENCE [LARGE SCALE GENOMIC DNA]</scope>
    <source>
        <strain evidence="2">JCM 18537</strain>
    </source>
</reference>
<proteinExistence type="predicted"/>
<evidence type="ECO:0000313" key="1">
    <source>
        <dbReference type="EMBL" id="GAA4763514.1"/>
    </source>
</evidence>
<organism evidence="1 2">
    <name type="scientific">Microbacterium gilvum</name>
    <dbReference type="NCBI Taxonomy" id="1336204"/>
    <lineage>
        <taxon>Bacteria</taxon>
        <taxon>Bacillati</taxon>
        <taxon>Actinomycetota</taxon>
        <taxon>Actinomycetes</taxon>
        <taxon>Micrococcales</taxon>
        <taxon>Microbacteriaceae</taxon>
        <taxon>Microbacterium</taxon>
    </lineage>
</organism>
<dbReference type="Proteomes" id="UP001501645">
    <property type="component" value="Unassembled WGS sequence"/>
</dbReference>
<gene>
    <name evidence="1" type="ORF">GCM10023351_02670</name>
</gene>
<sequence length="100" mass="11577">MLTPLPAPDRRRRAYLVPWDVDRADPDHPRVRNAAKEPADLVRVFVHDETAPPSIEHWGLVLPGEVCELCLCDRDLSRTIVSVAWFRADDGEEYLWRFVL</sequence>
<evidence type="ECO:0000313" key="2">
    <source>
        <dbReference type="Proteomes" id="UP001501645"/>
    </source>
</evidence>
<keyword evidence="2" id="KW-1185">Reference proteome</keyword>
<dbReference type="EMBL" id="BAABKO010000001">
    <property type="protein sequence ID" value="GAA4763514.1"/>
    <property type="molecule type" value="Genomic_DNA"/>
</dbReference>
<accession>A0ABP8ZSN4</accession>
<comment type="caution">
    <text evidence="1">The sequence shown here is derived from an EMBL/GenBank/DDBJ whole genome shotgun (WGS) entry which is preliminary data.</text>
</comment>